<feature type="region of interest" description="Disordered" evidence="1">
    <location>
        <begin position="648"/>
        <end position="669"/>
    </location>
</feature>
<dbReference type="Proteomes" id="UP000284657">
    <property type="component" value="Unassembled WGS sequence"/>
</dbReference>
<evidence type="ECO:0000256" key="1">
    <source>
        <dbReference type="SAM" id="MobiDB-lite"/>
    </source>
</evidence>
<proteinExistence type="predicted"/>
<feature type="transmembrane region" description="Helical" evidence="2">
    <location>
        <begin position="537"/>
        <end position="559"/>
    </location>
</feature>
<name>A0A3R7K4V8_9STRA</name>
<evidence type="ECO:0000313" key="3">
    <source>
        <dbReference type="EMBL" id="RLN49198.1"/>
    </source>
</evidence>
<organism evidence="3 4">
    <name type="scientific">Phytophthora kernoviae</name>
    <dbReference type="NCBI Taxonomy" id="325452"/>
    <lineage>
        <taxon>Eukaryota</taxon>
        <taxon>Sar</taxon>
        <taxon>Stramenopiles</taxon>
        <taxon>Oomycota</taxon>
        <taxon>Peronosporomycetes</taxon>
        <taxon>Peronosporales</taxon>
        <taxon>Peronosporaceae</taxon>
        <taxon>Phytophthora</taxon>
    </lineage>
</organism>
<feature type="compositionally biased region" description="Polar residues" evidence="1">
    <location>
        <begin position="653"/>
        <end position="669"/>
    </location>
</feature>
<protein>
    <submittedName>
        <fullName evidence="3">Uncharacterized protein</fullName>
    </submittedName>
</protein>
<evidence type="ECO:0000313" key="4">
    <source>
        <dbReference type="Proteomes" id="UP000284657"/>
    </source>
</evidence>
<evidence type="ECO:0000256" key="2">
    <source>
        <dbReference type="SAM" id="Phobius"/>
    </source>
</evidence>
<comment type="caution">
    <text evidence="3">The sequence shown here is derived from an EMBL/GenBank/DDBJ whole genome shotgun (WGS) entry which is preliminary data.</text>
</comment>
<dbReference type="EMBL" id="MBAD02002174">
    <property type="protein sequence ID" value="RLN49198.1"/>
    <property type="molecule type" value="Genomic_DNA"/>
</dbReference>
<keyword evidence="2" id="KW-0472">Membrane</keyword>
<keyword evidence="2" id="KW-0812">Transmembrane</keyword>
<sequence length="669" mass="72042">MKEALASYSGPACAVSVTIPALKASYAPNEDVALLWGVQIDKDSSNEMDVPFPPDLMPTLTVDNLNQDVQILATYVRTCASPLECAPTLLNNGTFTTAQSGNFSSTGATYFQSLEALSFTEAGNYTVAAVAVLGNVENSTLLYFFQTTKEIFVKQVEVEKPEYNQPTTYCRVTEQDPLDDLLDASMIRASSDSCEIELAVETTDVVQVRQPVDIVWTATLTRNTFKEIQLPSPLVAVDIAGVNDSVGDSSYYTIVSSVVKLCERNMECNEYSSTVTVSSSDFSANFTSASTATFNASRVVIPSSGWYGGIAQITLAGKNQDSQRYDFVTYFEVFATTENVAEKVEGQTYINDGSESYCWEVVAAINDDNVDATSFAFVGSGDSCPYSVSMSVNTTSLTVDTSANVNWAVAQNINYLDTGNLTVNLSTVYDKATGKDVNIPVADIYYCSDTTCSPFSKNKTLVYTGNASSFEGAIGVYSFFSPEVTLPNEGTYALMAHVVIPNGDGMRFDVAAFMRMTVSSASTTAAAKSTSISNVGLILGVTVGCAAALGLSVLGFAIVRRRQRQRETAARKERSHAIFGFRPLSYTNEIPTNSAHGSDESGHFMYVKAQISPMDVQRAGSLSYDPYSRRSFLDEGSGYSFALSESDLAFPTPETSPTQLSTQPLPATP</sequence>
<reference evidence="3 4" key="1">
    <citation type="submission" date="2018-07" db="EMBL/GenBank/DDBJ databases">
        <title>Genome sequencing of oomycete isolates from Chile give support for New Zealand origin for Phytophthora kernoviae and make available the first Nothophytophthora sp. genome.</title>
        <authorList>
            <person name="Studholme D.J."/>
            <person name="Sanfuentes E."/>
            <person name="Panda P."/>
            <person name="Hill R."/>
            <person name="Sambles C."/>
            <person name="Grant M."/>
            <person name="Williams N.M."/>
            <person name="Mcdougal R.L."/>
        </authorList>
    </citation>
    <scope>NUCLEOTIDE SEQUENCE [LARGE SCALE GENOMIC DNA]</scope>
    <source>
        <strain evidence="3">Chile7</strain>
    </source>
</reference>
<dbReference type="AlphaFoldDB" id="A0A3R7K4V8"/>
<keyword evidence="2" id="KW-1133">Transmembrane helix</keyword>
<accession>A0A3R7K4V8</accession>
<gene>
    <name evidence="3" type="ORF">BBJ29_003716</name>
</gene>